<dbReference type="InterPro" id="IPR007627">
    <property type="entry name" value="RNA_pol_sigma70_r2"/>
</dbReference>
<dbReference type="GO" id="GO:0006352">
    <property type="term" value="P:DNA-templated transcription initiation"/>
    <property type="evidence" value="ECO:0007669"/>
    <property type="project" value="InterPro"/>
</dbReference>
<evidence type="ECO:0000256" key="1">
    <source>
        <dbReference type="ARBA" id="ARBA00010641"/>
    </source>
</evidence>
<evidence type="ECO:0000256" key="3">
    <source>
        <dbReference type="ARBA" id="ARBA00023082"/>
    </source>
</evidence>
<evidence type="ECO:0000256" key="5">
    <source>
        <dbReference type="SAM" id="MobiDB-lite"/>
    </source>
</evidence>
<dbReference type="Gene3D" id="1.10.10.10">
    <property type="entry name" value="Winged helix-like DNA-binding domain superfamily/Winged helix DNA-binding domain"/>
    <property type="match status" value="1"/>
</dbReference>
<dbReference type="AlphaFoldDB" id="A0A7L9IZR0"/>
<dbReference type="EMBL" id="CP062789">
    <property type="protein sequence ID" value="QOK22482.1"/>
    <property type="molecule type" value="Genomic_DNA"/>
</dbReference>
<evidence type="ECO:0000256" key="4">
    <source>
        <dbReference type="ARBA" id="ARBA00023163"/>
    </source>
</evidence>
<dbReference type="InterPro" id="IPR014284">
    <property type="entry name" value="RNA_pol_sigma-70_dom"/>
</dbReference>
<reference evidence="8 9" key="1">
    <citation type="submission" date="2020-10" db="EMBL/GenBank/DDBJ databases">
        <title>Janibacter indicus TT2 genome sequence.</title>
        <authorList>
            <person name="Lee K."/>
            <person name="Ganzorig M."/>
        </authorList>
    </citation>
    <scope>NUCLEOTIDE SEQUENCE [LARGE SCALE GENOMIC DNA]</scope>
    <source>
        <strain evidence="8 9">TT2</strain>
    </source>
</reference>
<dbReference type="NCBIfam" id="TIGR02937">
    <property type="entry name" value="sigma70-ECF"/>
    <property type="match status" value="1"/>
</dbReference>
<evidence type="ECO:0000256" key="2">
    <source>
        <dbReference type="ARBA" id="ARBA00023015"/>
    </source>
</evidence>
<keyword evidence="3" id="KW-0731">Sigma factor</keyword>
<name>A0A7L9IZR0_9MICO</name>
<feature type="region of interest" description="Disordered" evidence="5">
    <location>
        <begin position="1"/>
        <end position="25"/>
    </location>
</feature>
<dbReference type="Proteomes" id="UP000593998">
    <property type="component" value="Chromosome"/>
</dbReference>
<organism evidence="8 9">
    <name type="scientific">Janibacter indicus</name>
    <dbReference type="NCBI Taxonomy" id="857417"/>
    <lineage>
        <taxon>Bacteria</taxon>
        <taxon>Bacillati</taxon>
        <taxon>Actinomycetota</taxon>
        <taxon>Actinomycetes</taxon>
        <taxon>Micrococcales</taxon>
        <taxon>Intrasporangiaceae</taxon>
        <taxon>Janibacter</taxon>
    </lineage>
</organism>
<dbReference type="RefSeq" id="WP_072625631.1">
    <property type="nucleotide sequence ID" value="NZ_CP013290.1"/>
</dbReference>
<accession>A0A7L9IZR0</accession>
<dbReference type="InterPro" id="IPR036388">
    <property type="entry name" value="WH-like_DNA-bd_sf"/>
</dbReference>
<dbReference type="GO" id="GO:0016987">
    <property type="term" value="F:sigma factor activity"/>
    <property type="evidence" value="ECO:0007669"/>
    <property type="project" value="UniProtKB-KW"/>
</dbReference>
<keyword evidence="4" id="KW-0804">Transcription</keyword>
<protein>
    <submittedName>
        <fullName evidence="8">RNA polymerase sigma factor</fullName>
    </submittedName>
</protein>
<dbReference type="Pfam" id="PF04542">
    <property type="entry name" value="Sigma70_r2"/>
    <property type="match status" value="1"/>
</dbReference>
<evidence type="ECO:0000259" key="7">
    <source>
        <dbReference type="Pfam" id="PF08281"/>
    </source>
</evidence>
<sequence length="211" mass="23145">MATWTAKGRDVSGREGEQGASSRPGTVLDAFDQYYRDVHGYLARRVDAHTAEDLASETFARALEHRARFDPAKGGERAWLFGIATNLLAKHRRSEVRGYRAHARLGADPLTRGRSDLDEVDARVDAQAHGRALAGALAELRDEERDVLLLVAHAQMSYGEVAQALDLPVGTVRSRLHRARGRVRAALERADMRAAAVGPCTDDHIDEGKQS</sequence>
<evidence type="ECO:0000313" key="9">
    <source>
        <dbReference type="Proteomes" id="UP000593998"/>
    </source>
</evidence>
<feature type="compositionally biased region" description="Basic and acidic residues" evidence="5">
    <location>
        <begin position="7"/>
        <end position="17"/>
    </location>
</feature>
<keyword evidence="2" id="KW-0805">Transcription regulation</keyword>
<comment type="similarity">
    <text evidence="1">Belongs to the sigma-70 factor family. ECF subfamily.</text>
</comment>
<evidence type="ECO:0000259" key="6">
    <source>
        <dbReference type="Pfam" id="PF04542"/>
    </source>
</evidence>
<dbReference type="SUPFAM" id="SSF88946">
    <property type="entry name" value="Sigma2 domain of RNA polymerase sigma factors"/>
    <property type="match status" value="1"/>
</dbReference>
<dbReference type="PANTHER" id="PTHR43133:SF25">
    <property type="entry name" value="RNA POLYMERASE SIGMA FACTOR RFAY-RELATED"/>
    <property type="match status" value="1"/>
</dbReference>
<dbReference type="InterPro" id="IPR039425">
    <property type="entry name" value="RNA_pol_sigma-70-like"/>
</dbReference>
<dbReference type="GO" id="GO:0003677">
    <property type="term" value="F:DNA binding"/>
    <property type="evidence" value="ECO:0007669"/>
    <property type="project" value="InterPro"/>
</dbReference>
<dbReference type="Pfam" id="PF08281">
    <property type="entry name" value="Sigma70_r4_2"/>
    <property type="match status" value="1"/>
</dbReference>
<feature type="domain" description="RNA polymerase sigma-70 region 2" evidence="6">
    <location>
        <begin position="31"/>
        <end position="96"/>
    </location>
</feature>
<dbReference type="SUPFAM" id="SSF88659">
    <property type="entry name" value="Sigma3 and sigma4 domains of RNA polymerase sigma factors"/>
    <property type="match status" value="1"/>
</dbReference>
<dbReference type="InterPro" id="IPR013324">
    <property type="entry name" value="RNA_pol_sigma_r3/r4-like"/>
</dbReference>
<proteinExistence type="inferred from homology"/>
<feature type="domain" description="RNA polymerase sigma factor 70 region 4 type 2" evidence="7">
    <location>
        <begin position="132"/>
        <end position="181"/>
    </location>
</feature>
<dbReference type="PANTHER" id="PTHR43133">
    <property type="entry name" value="RNA POLYMERASE ECF-TYPE SIGMA FACTO"/>
    <property type="match status" value="1"/>
</dbReference>
<gene>
    <name evidence="8" type="ORF">IGS73_15650</name>
</gene>
<dbReference type="InterPro" id="IPR013325">
    <property type="entry name" value="RNA_pol_sigma_r2"/>
</dbReference>
<dbReference type="Gene3D" id="1.10.1740.10">
    <property type="match status" value="1"/>
</dbReference>
<dbReference type="InterPro" id="IPR013249">
    <property type="entry name" value="RNA_pol_sigma70_r4_t2"/>
</dbReference>
<dbReference type="CDD" id="cd06171">
    <property type="entry name" value="Sigma70_r4"/>
    <property type="match status" value="1"/>
</dbReference>
<evidence type="ECO:0000313" key="8">
    <source>
        <dbReference type="EMBL" id="QOK22482.1"/>
    </source>
</evidence>